<dbReference type="InterPro" id="IPR027417">
    <property type="entry name" value="P-loop_NTPase"/>
</dbReference>
<reference evidence="15" key="1">
    <citation type="submission" date="2016-07" db="EMBL/GenBank/DDBJ databases">
        <authorList>
            <person name="Florea S."/>
            <person name="Webb J.S."/>
            <person name="Jaromczyk J."/>
            <person name="Schardl C.L."/>
        </authorList>
    </citation>
    <scope>NUCLEOTIDE SEQUENCE [LARGE SCALE GENOMIC DNA]</scope>
    <source>
        <strain evidence="15">CDC-D5610</strain>
    </source>
</reference>
<sequence length="213" mass="24158">MTKQGRFIVVEGLEGAGKSTAIQTIKRYLENHVPNVLLTREPGGTRVGEMIRTIIKEEVDGEILDSRAELLLLYAARVQLVEQVIRPALNQGYWVLADRFELSTFAYQGGGRHLDEDMISTLSTFCLRGFKPDLIFFLDIEPEQGLNRVRQRGASDRMEQESLLFFTNVYNSYQRMIKAMNNVVCIDASQPMNIVQQSIITQLETFIAHNASV</sequence>
<feature type="binding site" evidence="12">
    <location>
        <begin position="12"/>
        <end position="19"/>
    </location>
    <ligand>
        <name>ATP</name>
        <dbReference type="ChEBI" id="CHEBI:30616"/>
    </ligand>
</feature>
<dbReference type="InterPro" id="IPR039430">
    <property type="entry name" value="Thymidylate_kin-like_dom"/>
</dbReference>
<dbReference type="OrthoDB" id="9774907at2"/>
<evidence type="ECO:0000313" key="14">
    <source>
        <dbReference type="EMBL" id="ASQ45822.1"/>
    </source>
</evidence>
<dbReference type="HAMAP" id="MF_00165">
    <property type="entry name" value="Thymidylate_kinase"/>
    <property type="match status" value="1"/>
</dbReference>
<dbReference type="EC" id="2.7.4.9" evidence="2 12"/>
<keyword evidence="6 12" id="KW-0547">Nucleotide-binding</keyword>
<evidence type="ECO:0000256" key="7">
    <source>
        <dbReference type="ARBA" id="ARBA00022777"/>
    </source>
</evidence>
<comment type="similarity">
    <text evidence="1 12">Belongs to the thymidylate kinase family.</text>
</comment>
<dbReference type="PANTHER" id="PTHR10344">
    <property type="entry name" value="THYMIDYLATE KINASE"/>
    <property type="match status" value="1"/>
</dbReference>
<dbReference type="Gene3D" id="3.40.50.300">
    <property type="entry name" value="P-loop containing nucleotide triphosphate hydrolases"/>
    <property type="match status" value="1"/>
</dbReference>
<evidence type="ECO:0000256" key="11">
    <source>
        <dbReference type="ARBA" id="ARBA00057735"/>
    </source>
</evidence>
<dbReference type="GO" id="GO:0005829">
    <property type="term" value="C:cytosol"/>
    <property type="evidence" value="ECO:0007669"/>
    <property type="project" value="TreeGrafter"/>
</dbReference>
<keyword evidence="7 12" id="KW-0418">Kinase</keyword>
<evidence type="ECO:0000256" key="12">
    <source>
        <dbReference type="HAMAP-Rule" id="MF_00165"/>
    </source>
</evidence>
<dbReference type="FunFam" id="3.40.50.300:FF:000225">
    <property type="entry name" value="Thymidylate kinase"/>
    <property type="match status" value="1"/>
</dbReference>
<evidence type="ECO:0000256" key="3">
    <source>
        <dbReference type="ARBA" id="ARBA00017144"/>
    </source>
</evidence>
<organism evidence="14 15">
    <name type="scientific">Legionella clemsonensis</name>
    <dbReference type="NCBI Taxonomy" id="1867846"/>
    <lineage>
        <taxon>Bacteria</taxon>
        <taxon>Pseudomonadati</taxon>
        <taxon>Pseudomonadota</taxon>
        <taxon>Gammaproteobacteria</taxon>
        <taxon>Legionellales</taxon>
        <taxon>Legionellaceae</taxon>
        <taxon>Legionella</taxon>
    </lineage>
</organism>
<evidence type="ECO:0000256" key="8">
    <source>
        <dbReference type="ARBA" id="ARBA00022840"/>
    </source>
</evidence>
<dbReference type="KEGG" id="lcd:clem_06335"/>
<evidence type="ECO:0000259" key="13">
    <source>
        <dbReference type="Pfam" id="PF02223"/>
    </source>
</evidence>
<evidence type="ECO:0000313" key="15">
    <source>
        <dbReference type="Proteomes" id="UP000201728"/>
    </source>
</evidence>
<dbReference type="GO" id="GO:0004798">
    <property type="term" value="F:dTMP kinase activity"/>
    <property type="evidence" value="ECO:0007669"/>
    <property type="project" value="UniProtKB-UniRule"/>
</dbReference>
<accession>A0A222P1U6</accession>
<dbReference type="NCBIfam" id="TIGR00041">
    <property type="entry name" value="DTMP_kinase"/>
    <property type="match status" value="1"/>
</dbReference>
<dbReference type="SUPFAM" id="SSF52540">
    <property type="entry name" value="P-loop containing nucleoside triphosphate hydrolases"/>
    <property type="match status" value="1"/>
</dbReference>
<evidence type="ECO:0000256" key="2">
    <source>
        <dbReference type="ARBA" id="ARBA00012980"/>
    </source>
</evidence>
<comment type="catalytic activity">
    <reaction evidence="10 12">
        <text>dTMP + ATP = dTDP + ADP</text>
        <dbReference type="Rhea" id="RHEA:13517"/>
        <dbReference type="ChEBI" id="CHEBI:30616"/>
        <dbReference type="ChEBI" id="CHEBI:58369"/>
        <dbReference type="ChEBI" id="CHEBI:63528"/>
        <dbReference type="ChEBI" id="CHEBI:456216"/>
        <dbReference type="EC" id="2.7.4.9"/>
    </reaction>
</comment>
<dbReference type="GO" id="GO:0006233">
    <property type="term" value="P:dTDP biosynthetic process"/>
    <property type="evidence" value="ECO:0007669"/>
    <property type="project" value="InterPro"/>
</dbReference>
<evidence type="ECO:0000256" key="5">
    <source>
        <dbReference type="ARBA" id="ARBA00022727"/>
    </source>
</evidence>
<keyword evidence="5 12" id="KW-0545">Nucleotide biosynthesis</keyword>
<dbReference type="Pfam" id="PF02223">
    <property type="entry name" value="Thymidylate_kin"/>
    <property type="match status" value="1"/>
</dbReference>
<evidence type="ECO:0000256" key="1">
    <source>
        <dbReference type="ARBA" id="ARBA00009776"/>
    </source>
</evidence>
<dbReference type="InterPro" id="IPR018094">
    <property type="entry name" value="Thymidylate_kinase"/>
</dbReference>
<dbReference type="CDD" id="cd01672">
    <property type="entry name" value="TMPK"/>
    <property type="match status" value="1"/>
</dbReference>
<keyword evidence="4 12" id="KW-0808">Transferase</keyword>
<keyword evidence="15" id="KW-1185">Reference proteome</keyword>
<gene>
    <name evidence="12 14" type="primary">tmk</name>
    <name evidence="14" type="ORF">clem_06335</name>
</gene>
<evidence type="ECO:0000256" key="9">
    <source>
        <dbReference type="ARBA" id="ARBA00029962"/>
    </source>
</evidence>
<evidence type="ECO:0000256" key="6">
    <source>
        <dbReference type="ARBA" id="ARBA00022741"/>
    </source>
</evidence>
<feature type="domain" description="Thymidylate kinase-like" evidence="13">
    <location>
        <begin position="10"/>
        <end position="199"/>
    </location>
</feature>
<evidence type="ECO:0000256" key="10">
    <source>
        <dbReference type="ARBA" id="ARBA00048743"/>
    </source>
</evidence>
<proteinExistence type="inferred from homology"/>
<evidence type="ECO:0000256" key="4">
    <source>
        <dbReference type="ARBA" id="ARBA00022679"/>
    </source>
</evidence>
<keyword evidence="8 12" id="KW-0067">ATP-binding</keyword>
<dbReference type="GO" id="GO:0006227">
    <property type="term" value="P:dUDP biosynthetic process"/>
    <property type="evidence" value="ECO:0007669"/>
    <property type="project" value="TreeGrafter"/>
</dbReference>
<dbReference type="GO" id="GO:0005524">
    <property type="term" value="F:ATP binding"/>
    <property type="evidence" value="ECO:0007669"/>
    <property type="project" value="UniProtKB-UniRule"/>
</dbReference>
<dbReference type="Proteomes" id="UP000201728">
    <property type="component" value="Chromosome"/>
</dbReference>
<comment type="function">
    <text evidence="11 12">Phosphorylation of dTMP to form dTDP in both de novo and salvage pathways of dTTP synthesis.</text>
</comment>
<protein>
    <recommendedName>
        <fullName evidence="3 12">Thymidylate kinase</fullName>
        <ecNumber evidence="2 12">2.7.4.9</ecNumber>
    </recommendedName>
    <alternativeName>
        <fullName evidence="9 12">dTMP kinase</fullName>
    </alternativeName>
</protein>
<name>A0A222P1U6_9GAMM</name>
<dbReference type="PANTHER" id="PTHR10344:SF4">
    <property type="entry name" value="UMP-CMP KINASE 2, MITOCHONDRIAL"/>
    <property type="match status" value="1"/>
</dbReference>
<dbReference type="GO" id="GO:0006235">
    <property type="term" value="P:dTTP biosynthetic process"/>
    <property type="evidence" value="ECO:0007669"/>
    <property type="project" value="UniProtKB-UniRule"/>
</dbReference>
<dbReference type="EMBL" id="CP016397">
    <property type="protein sequence ID" value="ASQ45822.1"/>
    <property type="molecule type" value="Genomic_DNA"/>
</dbReference>
<dbReference type="AlphaFoldDB" id="A0A222P1U6"/>